<dbReference type="OrthoDB" id="9810445at2"/>
<organism evidence="8 9">
    <name type="scientific">Rhodospira trueperi</name>
    <dbReference type="NCBI Taxonomy" id="69960"/>
    <lineage>
        <taxon>Bacteria</taxon>
        <taxon>Pseudomonadati</taxon>
        <taxon>Pseudomonadota</taxon>
        <taxon>Alphaproteobacteria</taxon>
        <taxon>Rhodospirillales</taxon>
        <taxon>Rhodospirillaceae</taxon>
        <taxon>Rhodospira</taxon>
    </lineage>
</organism>
<comment type="cofactor">
    <cofactor evidence="6">
        <name>Zn(2+)</name>
        <dbReference type="ChEBI" id="CHEBI:29105"/>
    </cofactor>
    <text evidence="6">Binds 1 zinc ion per subunit.</text>
</comment>
<keyword evidence="5 6" id="KW-0482">Metalloprotease</keyword>
<dbReference type="EMBL" id="FNAP01000010">
    <property type="protein sequence ID" value="SDE69104.1"/>
    <property type="molecule type" value="Genomic_DNA"/>
</dbReference>
<dbReference type="PANTHER" id="PTHR22726:SF24">
    <property type="entry name" value="M48 FAMILY METALLOPEPTIDASE"/>
    <property type="match status" value="1"/>
</dbReference>
<dbReference type="GO" id="GO:0004222">
    <property type="term" value="F:metalloendopeptidase activity"/>
    <property type="evidence" value="ECO:0007669"/>
    <property type="project" value="InterPro"/>
</dbReference>
<keyword evidence="3 6" id="KW-0378">Hydrolase</keyword>
<dbReference type="InterPro" id="IPR051156">
    <property type="entry name" value="Mito/Outer_Membr_Metalloprot"/>
</dbReference>
<dbReference type="InterPro" id="IPR001915">
    <property type="entry name" value="Peptidase_M48"/>
</dbReference>
<gene>
    <name evidence="8" type="ORF">SAMN05421720_11050</name>
</gene>
<accession>A0A1G7EZN8</accession>
<evidence type="ECO:0000256" key="2">
    <source>
        <dbReference type="ARBA" id="ARBA00022723"/>
    </source>
</evidence>
<evidence type="ECO:0000256" key="4">
    <source>
        <dbReference type="ARBA" id="ARBA00022833"/>
    </source>
</evidence>
<evidence type="ECO:0000256" key="5">
    <source>
        <dbReference type="ARBA" id="ARBA00023049"/>
    </source>
</evidence>
<sequence>MLDDRSAPRTVTVDRSRPVRLTRRGLLQGLASGSVVALTGCVANPHLGGREQLMLVSDSQLAAMSGTTWQQVTQQYRPVRRGHMAQAVDRVGHRIVGASGLDPNRNWQFTLLDSNEVNAFVLPGGQVAFFEGITQKFQNEDQMATVMGHEVGHVAGRHAAERASQQLVAGLGMTVAQVIIASSDTRYAAEIAGVLGAGVTFGYILPYSRQHEYEADALGLRYMARAGYQPRESVRFWQNMMGSGQQVTEFMSTHPSDRNRIAALNHQIQSLG</sequence>
<keyword evidence="9" id="KW-1185">Reference proteome</keyword>
<comment type="similarity">
    <text evidence="6">Belongs to the peptidase M48 family.</text>
</comment>
<keyword evidence="2" id="KW-0479">Metal-binding</keyword>
<dbReference type="Proteomes" id="UP000199412">
    <property type="component" value="Unassembled WGS sequence"/>
</dbReference>
<dbReference type="GO" id="GO:0051603">
    <property type="term" value="P:proteolysis involved in protein catabolic process"/>
    <property type="evidence" value="ECO:0007669"/>
    <property type="project" value="TreeGrafter"/>
</dbReference>
<evidence type="ECO:0000313" key="8">
    <source>
        <dbReference type="EMBL" id="SDE69104.1"/>
    </source>
</evidence>
<dbReference type="CDD" id="cd07331">
    <property type="entry name" value="M48C_Oma1_like"/>
    <property type="match status" value="1"/>
</dbReference>
<feature type="domain" description="Peptidase M48" evidence="7">
    <location>
        <begin position="86"/>
        <end position="266"/>
    </location>
</feature>
<dbReference type="GO" id="GO:0046872">
    <property type="term" value="F:metal ion binding"/>
    <property type="evidence" value="ECO:0007669"/>
    <property type="project" value="UniProtKB-KW"/>
</dbReference>
<keyword evidence="1 6" id="KW-0645">Protease</keyword>
<dbReference type="AlphaFoldDB" id="A0A1G7EZN8"/>
<name>A0A1G7EZN8_9PROT</name>
<evidence type="ECO:0000256" key="1">
    <source>
        <dbReference type="ARBA" id="ARBA00022670"/>
    </source>
</evidence>
<proteinExistence type="inferred from homology"/>
<keyword evidence="4 6" id="KW-0862">Zinc</keyword>
<dbReference type="Pfam" id="PF01435">
    <property type="entry name" value="Peptidase_M48"/>
    <property type="match status" value="1"/>
</dbReference>
<evidence type="ECO:0000256" key="6">
    <source>
        <dbReference type="RuleBase" id="RU003983"/>
    </source>
</evidence>
<dbReference type="Gene3D" id="3.30.2010.10">
    <property type="entry name" value="Metalloproteases ('zincins'), catalytic domain"/>
    <property type="match status" value="1"/>
</dbReference>
<dbReference type="STRING" id="69960.SAMN05421720_11050"/>
<dbReference type="PANTHER" id="PTHR22726">
    <property type="entry name" value="METALLOENDOPEPTIDASE OMA1"/>
    <property type="match status" value="1"/>
</dbReference>
<evidence type="ECO:0000313" key="9">
    <source>
        <dbReference type="Proteomes" id="UP000199412"/>
    </source>
</evidence>
<reference evidence="8 9" key="1">
    <citation type="submission" date="2016-10" db="EMBL/GenBank/DDBJ databases">
        <authorList>
            <person name="de Groot N.N."/>
        </authorList>
    </citation>
    <scope>NUCLEOTIDE SEQUENCE [LARGE SCALE GENOMIC DNA]</scope>
    <source>
        <strain evidence="8 9">ATCC 700224</strain>
    </source>
</reference>
<dbReference type="GO" id="GO:0016020">
    <property type="term" value="C:membrane"/>
    <property type="evidence" value="ECO:0007669"/>
    <property type="project" value="TreeGrafter"/>
</dbReference>
<evidence type="ECO:0000256" key="3">
    <source>
        <dbReference type="ARBA" id="ARBA00022801"/>
    </source>
</evidence>
<protein>
    <submittedName>
        <fullName evidence="8">Peptidase family M48</fullName>
    </submittedName>
</protein>
<evidence type="ECO:0000259" key="7">
    <source>
        <dbReference type="Pfam" id="PF01435"/>
    </source>
</evidence>